<evidence type="ECO:0000313" key="2">
    <source>
        <dbReference type="EMBL" id="TDC01376.1"/>
    </source>
</evidence>
<feature type="region of interest" description="Disordered" evidence="1">
    <location>
        <begin position="1"/>
        <end position="53"/>
    </location>
</feature>
<name>A0A4V2XJ54_9ACTN</name>
<accession>A0A4V2XJ54</accession>
<keyword evidence="3" id="KW-1185">Reference proteome</keyword>
<dbReference type="AlphaFoldDB" id="A0A4V2XJ54"/>
<dbReference type="Gene3D" id="3.40.50.720">
    <property type="entry name" value="NAD(P)-binding Rossmann-like Domain"/>
    <property type="match status" value="1"/>
</dbReference>
<gene>
    <name evidence="2" type="ORF">E1267_32115</name>
</gene>
<evidence type="ECO:0000256" key="1">
    <source>
        <dbReference type="SAM" id="MobiDB-lite"/>
    </source>
</evidence>
<evidence type="ECO:0000313" key="3">
    <source>
        <dbReference type="Proteomes" id="UP000295157"/>
    </source>
</evidence>
<organism evidence="2 3">
    <name type="scientific">Nonomuraea longispora</name>
    <dbReference type="NCBI Taxonomy" id="1848320"/>
    <lineage>
        <taxon>Bacteria</taxon>
        <taxon>Bacillati</taxon>
        <taxon>Actinomycetota</taxon>
        <taxon>Actinomycetes</taxon>
        <taxon>Streptosporangiales</taxon>
        <taxon>Streptosporangiaceae</taxon>
        <taxon>Nonomuraea</taxon>
    </lineage>
</organism>
<dbReference type="EMBL" id="SMJZ01000161">
    <property type="protein sequence ID" value="TDC01376.1"/>
    <property type="molecule type" value="Genomic_DNA"/>
</dbReference>
<protein>
    <submittedName>
        <fullName evidence="2">Uncharacterized protein</fullName>
    </submittedName>
</protein>
<feature type="compositionally biased region" description="Low complexity" evidence="1">
    <location>
        <begin position="1"/>
        <end position="12"/>
    </location>
</feature>
<dbReference type="OrthoDB" id="3191258at2"/>
<proteinExistence type="predicted"/>
<comment type="caution">
    <text evidence="2">The sequence shown here is derived from an EMBL/GenBank/DDBJ whole genome shotgun (WGS) entry which is preliminary data.</text>
</comment>
<dbReference type="Proteomes" id="UP000295157">
    <property type="component" value="Unassembled WGS sequence"/>
</dbReference>
<sequence length="97" mass="9750">MCGGSRPRGSRPTRPPPSSGRAGSFRGRSAHTDAVVSAIAPARDGTEPGPPFPAANRALIEGARSAGVRRLIVVGGAGSLQVSPGVGRLQEGVARRA</sequence>
<reference evidence="2 3" key="1">
    <citation type="submission" date="2019-02" db="EMBL/GenBank/DDBJ databases">
        <title>Draft genome sequences of novel Actinobacteria.</title>
        <authorList>
            <person name="Sahin N."/>
            <person name="Ay H."/>
            <person name="Saygin H."/>
        </authorList>
    </citation>
    <scope>NUCLEOTIDE SEQUENCE [LARGE SCALE GENOMIC DNA]</scope>
    <source>
        <strain evidence="2 3">KC201</strain>
    </source>
</reference>